<evidence type="ECO:0000313" key="2">
    <source>
        <dbReference type="EMBL" id="TWG02169.1"/>
    </source>
</evidence>
<evidence type="ECO:0000256" key="1">
    <source>
        <dbReference type="SAM" id="MobiDB-lite"/>
    </source>
</evidence>
<gene>
    <name evidence="2" type="ORF">FHX80_11570</name>
</gene>
<comment type="caution">
    <text evidence="2">The sequence shown here is derived from an EMBL/GenBank/DDBJ whole genome shotgun (WGS) entry which is preliminary data.</text>
</comment>
<evidence type="ECO:0000313" key="3">
    <source>
        <dbReference type="Proteomes" id="UP000318186"/>
    </source>
</evidence>
<organism evidence="2 3">
    <name type="scientific">Streptomyces brevispora</name>
    <dbReference type="NCBI Taxonomy" id="887462"/>
    <lineage>
        <taxon>Bacteria</taxon>
        <taxon>Bacillati</taxon>
        <taxon>Actinomycetota</taxon>
        <taxon>Actinomycetes</taxon>
        <taxon>Kitasatosporales</taxon>
        <taxon>Streptomycetaceae</taxon>
        <taxon>Streptomyces</taxon>
    </lineage>
</organism>
<dbReference type="Proteomes" id="UP000318186">
    <property type="component" value="Unassembled WGS sequence"/>
</dbReference>
<feature type="region of interest" description="Disordered" evidence="1">
    <location>
        <begin position="1"/>
        <end position="38"/>
    </location>
</feature>
<dbReference type="Gene3D" id="3.30.10.10">
    <property type="entry name" value="Trypsin Inhibitor V, subunit A"/>
    <property type="match status" value="1"/>
</dbReference>
<dbReference type="AlphaFoldDB" id="A0A561US74"/>
<proteinExistence type="predicted"/>
<sequence>MPCGRSAPGFRRRPGPPTVRGMAPIPTPSAQPDDTPGAYVGLTSETAERRARERGWDTVRALPPGTVITMEFQRGRINFEVDGGVVKRCWIG</sequence>
<reference evidence="2 3" key="1">
    <citation type="submission" date="2019-06" db="EMBL/GenBank/DDBJ databases">
        <title>Sequencing the genomes of 1000 actinobacteria strains.</title>
        <authorList>
            <person name="Klenk H.-P."/>
        </authorList>
    </citation>
    <scope>NUCLEOTIDE SEQUENCE [LARGE SCALE GENOMIC DNA]</scope>
    <source>
        <strain evidence="2 3">DSM 42059</strain>
    </source>
</reference>
<dbReference type="Pfam" id="PF11720">
    <property type="entry name" value="Inhibitor_I78"/>
    <property type="match status" value="1"/>
</dbReference>
<name>A0A561US74_9ACTN</name>
<dbReference type="InterPro" id="IPR021719">
    <property type="entry name" value="Prot_inh_I78"/>
</dbReference>
<accession>A0A561US74</accession>
<protein>
    <submittedName>
        <fullName evidence="2">Peptidase inhibitor I78 family protein</fullName>
    </submittedName>
</protein>
<dbReference type="EMBL" id="VIWW01000001">
    <property type="protein sequence ID" value="TWG02169.1"/>
    <property type="molecule type" value="Genomic_DNA"/>
</dbReference>